<dbReference type="GeneID" id="66855272"/>
<keyword evidence="3" id="KW-1133">Transmembrane helix</keyword>
<keyword evidence="3" id="KW-0472">Membrane</keyword>
<feature type="region of interest" description="Disordered" evidence="2">
    <location>
        <begin position="1"/>
        <end position="21"/>
    </location>
</feature>
<keyword evidence="3" id="KW-0812">Transmembrane</keyword>
<organism evidence="4 5">
    <name type="scientific">Streptomyces rimosus subsp. rimosus</name>
    <dbReference type="NCBI Taxonomy" id="132474"/>
    <lineage>
        <taxon>Bacteria</taxon>
        <taxon>Bacillati</taxon>
        <taxon>Actinomycetota</taxon>
        <taxon>Actinomycetes</taxon>
        <taxon>Kitasatosporales</taxon>
        <taxon>Streptomycetaceae</taxon>
        <taxon>Streptomyces</taxon>
    </lineage>
</organism>
<dbReference type="InterPro" id="IPR042001">
    <property type="entry name" value="Sortase_F"/>
</dbReference>
<evidence type="ECO:0000313" key="5">
    <source>
        <dbReference type="Proteomes" id="UP000829494"/>
    </source>
</evidence>
<dbReference type="EMBL" id="CP094298">
    <property type="protein sequence ID" value="UNZ05607.1"/>
    <property type="molecule type" value="Genomic_DNA"/>
</dbReference>
<dbReference type="InterPro" id="IPR005754">
    <property type="entry name" value="Sortase"/>
</dbReference>
<evidence type="ECO:0000313" key="4">
    <source>
        <dbReference type="EMBL" id="UNZ05607.1"/>
    </source>
</evidence>
<feature type="transmembrane region" description="Helical" evidence="3">
    <location>
        <begin position="20"/>
        <end position="40"/>
    </location>
</feature>
<protein>
    <submittedName>
        <fullName evidence="4">Sortase family protein</fullName>
    </submittedName>
</protein>
<sequence length="239" mass="24939">MAMPDDDHPVASRRPPLGPGHGRMAAGVAWAALLLGLWLWGRDLTDGGALAKGPTTGDVAAVGRPLEQDLPAAHAPLATSPEGRPAEVAIGALGVRAGVVKTGLDATGAVDAPSYRTPGLVGWYAKGPQPGTAGAAVLVGHVDTADRRAVFHRLGSLKPGQPVDVRRADGGTARFTVEDVKIYDRRRFAPRKVYGAQVPGRAELRLITCAGAYDRERDAYTANVVVYAYLTKVTPAPEG</sequence>
<dbReference type="Gene3D" id="2.40.260.10">
    <property type="entry name" value="Sortase"/>
    <property type="match status" value="1"/>
</dbReference>
<reference evidence="4 5" key="1">
    <citation type="submission" date="2022-03" db="EMBL/GenBank/DDBJ databases">
        <title>Complete genome of Streptomyces rimosus ssp. rimosus R7 (=ATCC 10970).</title>
        <authorList>
            <person name="Beganovic S."/>
            <person name="Ruckert C."/>
            <person name="Busche T."/>
            <person name="Kalinowski J."/>
            <person name="Wittmann C."/>
        </authorList>
    </citation>
    <scope>NUCLEOTIDE SEQUENCE [LARGE SCALE GENOMIC DNA]</scope>
    <source>
        <strain evidence="4 5">R7</strain>
    </source>
</reference>
<evidence type="ECO:0000256" key="2">
    <source>
        <dbReference type="SAM" id="MobiDB-lite"/>
    </source>
</evidence>
<dbReference type="SUPFAM" id="SSF63817">
    <property type="entry name" value="Sortase"/>
    <property type="match status" value="1"/>
</dbReference>
<dbReference type="NCBIfam" id="NF033748">
    <property type="entry name" value="class_F_sortase"/>
    <property type="match status" value="1"/>
</dbReference>
<evidence type="ECO:0000256" key="3">
    <source>
        <dbReference type="SAM" id="Phobius"/>
    </source>
</evidence>
<keyword evidence="1" id="KW-0378">Hydrolase</keyword>
<gene>
    <name evidence="4" type="ORF">SRIMR7_25975</name>
</gene>
<keyword evidence="5" id="KW-1185">Reference proteome</keyword>
<dbReference type="CDD" id="cd05829">
    <property type="entry name" value="Sortase_F"/>
    <property type="match status" value="1"/>
</dbReference>
<dbReference type="RefSeq" id="WP_003984872.1">
    <property type="nucleotide sequence ID" value="NZ_CP043497.1"/>
</dbReference>
<accession>A0ABY3Z7Z0</accession>
<dbReference type="Proteomes" id="UP000829494">
    <property type="component" value="Chromosome"/>
</dbReference>
<evidence type="ECO:0000256" key="1">
    <source>
        <dbReference type="ARBA" id="ARBA00022801"/>
    </source>
</evidence>
<feature type="compositionally biased region" description="Basic and acidic residues" evidence="2">
    <location>
        <begin position="1"/>
        <end position="10"/>
    </location>
</feature>
<name>A0ABY3Z7Z0_STRRM</name>
<dbReference type="Pfam" id="PF04203">
    <property type="entry name" value="Sortase"/>
    <property type="match status" value="1"/>
</dbReference>
<dbReference type="InterPro" id="IPR023365">
    <property type="entry name" value="Sortase_dom-sf"/>
</dbReference>
<proteinExistence type="predicted"/>